<dbReference type="InterPro" id="IPR037034">
    <property type="entry name" value="RNA_pol_Rpb2_2_sf"/>
</dbReference>
<dbReference type="InParanoid" id="B7QJB2"/>
<dbReference type="HOGENOM" id="CLU_1857508_0_0_1"/>
<sequence>MEWVKPSLDEAFVIQEQNVALNFIGARGAHPGVTKERRIKYSREILQKEMLPHVGVSDFCETKKAYYLGTMEWSPVLGVADPPVSVQVLAADESRPTQGTIIAVPADASNCARSSRRPNGAVISRSGYSKRFKEDLVE</sequence>
<dbReference type="Pfam" id="PF04561">
    <property type="entry name" value="RNA_pol_Rpb2_2"/>
    <property type="match status" value="1"/>
</dbReference>
<dbReference type="SUPFAM" id="SSF64484">
    <property type="entry name" value="beta and beta-prime subunits of DNA dependent RNA-polymerase"/>
    <property type="match status" value="1"/>
</dbReference>
<dbReference type="InterPro" id="IPR007642">
    <property type="entry name" value="RNA_pol_Rpb2_2"/>
</dbReference>
<dbReference type="GO" id="GO:0006351">
    <property type="term" value="P:DNA-templated transcription"/>
    <property type="evidence" value="ECO:0007669"/>
    <property type="project" value="InterPro"/>
</dbReference>
<dbReference type="VEuPathDB" id="VectorBase:ISCP_006860"/>
<evidence type="ECO:0000313" key="2">
    <source>
        <dbReference type="EMBL" id="EEC18934.1"/>
    </source>
</evidence>
<dbReference type="AlphaFoldDB" id="B7QJB2"/>
<dbReference type="EMBL" id="DS950968">
    <property type="protein sequence ID" value="EEC18934.1"/>
    <property type="molecule type" value="Genomic_DNA"/>
</dbReference>
<dbReference type="VEuPathDB" id="VectorBase:ISCW014028"/>
<reference evidence="2 4" key="1">
    <citation type="submission" date="2008-03" db="EMBL/GenBank/DDBJ databases">
        <title>Annotation of Ixodes scapularis.</title>
        <authorList>
            <consortium name="Ixodes scapularis Genome Project Consortium"/>
            <person name="Caler E."/>
            <person name="Hannick L.I."/>
            <person name="Bidwell S."/>
            <person name="Joardar V."/>
            <person name="Thiagarajan M."/>
            <person name="Amedeo P."/>
            <person name="Galinsky K.J."/>
            <person name="Schobel S."/>
            <person name="Inman J."/>
            <person name="Hostetler J."/>
            <person name="Miller J."/>
            <person name="Hammond M."/>
            <person name="Megy K."/>
            <person name="Lawson D."/>
            <person name="Kodira C."/>
            <person name="Sutton G."/>
            <person name="Meyer J."/>
            <person name="Hill C.A."/>
            <person name="Birren B."/>
            <person name="Nene V."/>
            <person name="Collins F."/>
            <person name="Alarcon-Chaidez F."/>
            <person name="Wikel S."/>
            <person name="Strausberg R."/>
        </authorList>
    </citation>
    <scope>NUCLEOTIDE SEQUENCE [LARGE SCALE GENOMIC DNA]</scope>
    <source>
        <strain evidence="4">Wikel</strain>
        <strain evidence="2">Wikel colony</strain>
    </source>
</reference>
<gene>
    <name evidence="2" type="ORF">IscW_ISCW014028</name>
</gene>
<dbReference type="GO" id="GO:0003677">
    <property type="term" value="F:DNA binding"/>
    <property type="evidence" value="ECO:0007669"/>
    <property type="project" value="InterPro"/>
</dbReference>
<reference evidence="3" key="2">
    <citation type="submission" date="2020-05" db="UniProtKB">
        <authorList>
            <consortium name="EnsemblMetazoa"/>
        </authorList>
    </citation>
    <scope>IDENTIFICATION</scope>
    <source>
        <strain evidence="3">wikel</strain>
    </source>
</reference>
<dbReference type="PaxDb" id="6945-B7QJB2"/>
<dbReference type="OrthoDB" id="10248617at2759"/>
<dbReference type="GO" id="GO:0003899">
    <property type="term" value="F:DNA-directed RNA polymerase activity"/>
    <property type="evidence" value="ECO:0007669"/>
    <property type="project" value="InterPro"/>
</dbReference>
<dbReference type="EMBL" id="ABJB011112981">
    <property type="status" value="NOT_ANNOTATED_CDS"/>
    <property type="molecule type" value="Genomic_DNA"/>
</dbReference>
<dbReference type="Gene3D" id="3.90.1110.10">
    <property type="entry name" value="RNA polymerase Rpb2, domain 2"/>
    <property type="match status" value="1"/>
</dbReference>
<evidence type="ECO:0000313" key="3">
    <source>
        <dbReference type="EnsemblMetazoa" id="ISCW014028-PA"/>
    </source>
</evidence>
<dbReference type="VEuPathDB" id="VectorBase:ISCI014028"/>
<protein>
    <recommendedName>
        <fullName evidence="1">RNA polymerase Rpb2 domain-containing protein</fullName>
    </recommendedName>
</protein>
<evidence type="ECO:0000313" key="4">
    <source>
        <dbReference type="Proteomes" id="UP000001555"/>
    </source>
</evidence>
<dbReference type="EMBL" id="ABJB010002318">
    <property type="status" value="NOT_ANNOTATED_CDS"/>
    <property type="molecule type" value="Genomic_DNA"/>
</dbReference>
<name>B7QJB2_IXOSC</name>
<dbReference type="STRING" id="6945.B7QJB2"/>
<keyword evidence="4" id="KW-1185">Reference proteome</keyword>
<dbReference type="EnsemblMetazoa" id="ISCW014028-RA">
    <property type="protein sequence ID" value="ISCW014028-PA"/>
    <property type="gene ID" value="ISCW014028"/>
</dbReference>
<dbReference type="Proteomes" id="UP000001555">
    <property type="component" value="Unassembled WGS sequence"/>
</dbReference>
<evidence type="ECO:0000259" key="1">
    <source>
        <dbReference type="Pfam" id="PF04561"/>
    </source>
</evidence>
<accession>B7QJB2</accession>
<proteinExistence type="predicted"/>
<dbReference type="EMBL" id="ABJB010214847">
    <property type="status" value="NOT_ANNOTATED_CDS"/>
    <property type="molecule type" value="Genomic_DNA"/>
</dbReference>
<organism>
    <name type="scientific">Ixodes scapularis</name>
    <name type="common">Black-legged tick</name>
    <name type="synonym">Deer tick</name>
    <dbReference type="NCBI Taxonomy" id="6945"/>
    <lineage>
        <taxon>Eukaryota</taxon>
        <taxon>Metazoa</taxon>
        <taxon>Ecdysozoa</taxon>
        <taxon>Arthropoda</taxon>
        <taxon>Chelicerata</taxon>
        <taxon>Arachnida</taxon>
        <taxon>Acari</taxon>
        <taxon>Parasitiformes</taxon>
        <taxon>Ixodida</taxon>
        <taxon>Ixodoidea</taxon>
        <taxon>Ixodidae</taxon>
        <taxon>Ixodinae</taxon>
        <taxon>Ixodes</taxon>
    </lineage>
</organism>
<feature type="domain" description="RNA polymerase Rpb2" evidence="1">
    <location>
        <begin position="2"/>
        <end position="71"/>
    </location>
</feature>